<reference evidence="7 8" key="1">
    <citation type="submission" date="2018-09" db="EMBL/GenBank/DDBJ databases">
        <title>Micromonospora sp. nov. MS1-9, isolated from a root of Musa sp.</title>
        <authorList>
            <person name="Kuncharoen N."/>
            <person name="Kudo T."/>
            <person name="Ohkuma M."/>
            <person name="Yuki M."/>
            <person name="Tanasupawat S."/>
        </authorList>
    </citation>
    <scope>NUCLEOTIDE SEQUENCE [LARGE SCALE GENOMIC DNA]</scope>
    <source>
        <strain evidence="7 8">MS1-9</strain>
    </source>
</reference>
<dbReference type="InterPro" id="IPR014756">
    <property type="entry name" value="Ig_E-set"/>
</dbReference>
<dbReference type="SUPFAM" id="SSF81296">
    <property type="entry name" value="E set domains"/>
    <property type="match status" value="1"/>
</dbReference>
<keyword evidence="4" id="KW-0812">Transmembrane</keyword>
<evidence type="ECO:0000256" key="2">
    <source>
        <dbReference type="ARBA" id="ARBA00023008"/>
    </source>
</evidence>
<feature type="region of interest" description="Disordered" evidence="3">
    <location>
        <begin position="125"/>
        <end position="180"/>
    </location>
</feature>
<keyword evidence="4" id="KW-1133">Transmembrane helix</keyword>
<evidence type="ECO:0000256" key="4">
    <source>
        <dbReference type="SAM" id="Phobius"/>
    </source>
</evidence>
<keyword evidence="4" id="KW-0472">Membrane</keyword>
<comment type="caution">
    <text evidence="7">The sequence shown here is derived from an EMBL/GenBank/DDBJ whole genome shotgun (WGS) entry which is preliminary data.</text>
</comment>
<feature type="compositionally biased region" description="Low complexity" evidence="3">
    <location>
        <begin position="130"/>
        <end position="169"/>
    </location>
</feature>
<feature type="signal peptide" evidence="5">
    <location>
        <begin position="1"/>
        <end position="28"/>
    </location>
</feature>
<feature type="transmembrane region" description="Helical" evidence="4">
    <location>
        <begin position="190"/>
        <end position="210"/>
    </location>
</feature>
<feature type="domain" description="CopC" evidence="6">
    <location>
        <begin position="34"/>
        <end position="126"/>
    </location>
</feature>
<proteinExistence type="predicted"/>
<dbReference type="GO" id="GO:0042597">
    <property type="term" value="C:periplasmic space"/>
    <property type="evidence" value="ECO:0007669"/>
    <property type="project" value="InterPro"/>
</dbReference>
<accession>A0A3A9YC52</accession>
<dbReference type="InterPro" id="IPR014755">
    <property type="entry name" value="Cu-Rt/internalin_Ig-like"/>
</dbReference>
<name>A0A3A9YC52_9ACTN</name>
<evidence type="ECO:0000256" key="3">
    <source>
        <dbReference type="SAM" id="MobiDB-lite"/>
    </source>
</evidence>
<feature type="chain" id="PRO_5038398496" evidence="5">
    <location>
        <begin position="29"/>
        <end position="219"/>
    </location>
</feature>
<organism evidence="7 8">
    <name type="scientific">Micromonospora musae</name>
    <dbReference type="NCBI Taxonomy" id="1894970"/>
    <lineage>
        <taxon>Bacteria</taxon>
        <taxon>Bacillati</taxon>
        <taxon>Actinomycetota</taxon>
        <taxon>Actinomycetes</taxon>
        <taxon>Micromonosporales</taxon>
        <taxon>Micromonosporaceae</taxon>
        <taxon>Micromonospora</taxon>
    </lineage>
</organism>
<evidence type="ECO:0000259" key="6">
    <source>
        <dbReference type="Pfam" id="PF04234"/>
    </source>
</evidence>
<dbReference type="AlphaFoldDB" id="A0A3A9YC52"/>
<dbReference type="GO" id="GO:0046688">
    <property type="term" value="P:response to copper ion"/>
    <property type="evidence" value="ECO:0007669"/>
    <property type="project" value="InterPro"/>
</dbReference>
<evidence type="ECO:0000313" key="7">
    <source>
        <dbReference type="EMBL" id="RKN34819.1"/>
    </source>
</evidence>
<keyword evidence="1 5" id="KW-0732">Signal</keyword>
<keyword evidence="2" id="KW-0186">Copper</keyword>
<dbReference type="Gene3D" id="2.60.40.1220">
    <property type="match status" value="1"/>
</dbReference>
<dbReference type="RefSeq" id="WP_120688441.1">
    <property type="nucleotide sequence ID" value="NZ_RAZT01000003.1"/>
</dbReference>
<evidence type="ECO:0000256" key="5">
    <source>
        <dbReference type="SAM" id="SignalP"/>
    </source>
</evidence>
<dbReference type="GO" id="GO:0005507">
    <property type="term" value="F:copper ion binding"/>
    <property type="evidence" value="ECO:0007669"/>
    <property type="project" value="InterPro"/>
</dbReference>
<dbReference type="Pfam" id="PF04234">
    <property type="entry name" value="CopC"/>
    <property type="match status" value="1"/>
</dbReference>
<sequence length="219" mass="21866">MGGRVARLTRLVLAVSGVALGVSLALPAAPAAAHNSLTGSDPRDGARTATAPARIELRFLSRLDPATTKITVTGPDNVVAAGGAPRFAGSRVSVPFKPGRAGLYIVGYRVASGDGHPINGEVRFTLTTGTPADPSASPAEPSATASATAGPPAASPTAASSGPALTAGPDGASPSSAVVRTADERDDVSGWLWALGALVLLAVLAGGMLFRRRSTRGRR</sequence>
<evidence type="ECO:0000313" key="8">
    <source>
        <dbReference type="Proteomes" id="UP000275865"/>
    </source>
</evidence>
<evidence type="ECO:0000256" key="1">
    <source>
        <dbReference type="ARBA" id="ARBA00022729"/>
    </source>
</evidence>
<dbReference type="EMBL" id="RAZT01000003">
    <property type="protein sequence ID" value="RKN34819.1"/>
    <property type="molecule type" value="Genomic_DNA"/>
</dbReference>
<protein>
    <submittedName>
        <fullName evidence="7">Copper resistance protein CopC</fullName>
    </submittedName>
</protein>
<dbReference type="InterPro" id="IPR007348">
    <property type="entry name" value="CopC_dom"/>
</dbReference>
<gene>
    <name evidence="7" type="ORF">D7044_08445</name>
</gene>
<dbReference type="Proteomes" id="UP000275865">
    <property type="component" value="Unassembled WGS sequence"/>
</dbReference>